<dbReference type="InterPro" id="IPR013216">
    <property type="entry name" value="Methyltransf_11"/>
</dbReference>
<gene>
    <name evidence="4" type="ORF">ACFSMZ_12255</name>
</gene>
<keyword evidence="1 4" id="KW-0489">Methyltransferase</keyword>
<evidence type="ECO:0000256" key="1">
    <source>
        <dbReference type="ARBA" id="ARBA00022603"/>
    </source>
</evidence>
<dbReference type="Pfam" id="PF08241">
    <property type="entry name" value="Methyltransf_11"/>
    <property type="match status" value="1"/>
</dbReference>
<organism evidence="4 5">
    <name type="scientific">Chelativorans composti</name>
    <dbReference type="NCBI Taxonomy" id="768533"/>
    <lineage>
        <taxon>Bacteria</taxon>
        <taxon>Pseudomonadati</taxon>
        <taxon>Pseudomonadota</taxon>
        <taxon>Alphaproteobacteria</taxon>
        <taxon>Hyphomicrobiales</taxon>
        <taxon>Phyllobacteriaceae</taxon>
        <taxon>Chelativorans</taxon>
    </lineage>
</organism>
<dbReference type="RefSeq" id="WP_345099566.1">
    <property type="nucleotide sequence ID" value="NZ_BAABGS010000065.1"/>
</dbReference>
<dbReference type="PANTHER" id="PTHR13090:SF1">
    <property type="entry name" value="ARGININE-HYDROXYLASE NDUFAF5, MITOCHONDRIAL"/>
    <property type="match status" value="1"/>
</dbReference>
<dbReference type="GO" id="GO:0008168">
    <property type="term" value="F:methyltransferase activity"/>
    <property type="evidence" value="ECO:0007669"/>
    <property type="project" value="UniProtKB-KW"/>
</dbReference>
<comment type="caution">
    <text evidence="4">The sequence shown here is derived from an EMBL/GenBank/DDBJ whole genome shotgun (WGS) entry which is preliminary data.</text>
</comment>
<dbReference type="Proteomes" id="UP001597373">
    <property type="component" value="Unassembled WGS sequence"/>
</dbReference>
<protein>
    <submittedName>
        <fullName evidence="4">Methyltransferase domain-containing protein</fullName>
    </submittedName>
</protein>
<dbReference type="GO" id="GO:0032259">
    <property type="term" value="P:methylation"/>
    <property type="evidence" value="ECO:0007669"/>
    <property type="project" value="UniProtKB-KW"/>
</dbReference>
<keyword evidence="5" id="KW-1185">Reference proteome</keyword>
<dbReference type="InterPro" id="IPR029063">
    <property type="entry name" value="SAM-dependent_MTases_sf"/>
</dbReference>
<name>A0ABW5DHV0_9HYPH</name>
<dbReference type="Gene3D" id="3.40.50.150">
    <property type="entry name" value="Vaccinia Virus protein VP39"/>
    <property type="match status" value="1"/>
</dbReference>
<proteinExistence type="predicted"/>
<evidence type="ECO:0000313" key="4">
    <source>
        <dbReference type="EMBL" id="MFD2260532.1"/>
    </source>
</evidence>
<evidence type="ECO:0000313" key="5">
    <source>
        <dbReference type="Proteomes" id="UP001597373"/>
    </source>
</evidence>
<evidence type="ECO:0000256" key="2">
    <source>
        <dbReference type="ARBA" id="ARBA00022679"/>
    </source>
</evidence>
<sequence>MDIIFDPQLLIARKLRALTQGPAGADFLMQRMAEDLGERLSTVERRFERAAAIFSLTPDAARVVAASGKAATVLRVEADQRLLGDDEFEGVLAEPEIVPLEPESIDLAVSLLTMHEVNDLPGLLVQIRRVLKPDGLFLGAMAGGSTLQELRQSLLEAEAELTGGASPRVYPFADVRDAGGLLQRAGFSLPVTDVETMPVRYNTMFDLMRDLRAMGATSALVERSRKPASRKLFLRAAEIYQDRFSDPDGRVRATFNIIWMSGWAPHESQQKPLKPGSAAVSLANVLDELDKQKK</sequence>
<accession>A0ABW5DHV0</accession>
<dbReference type="InterPro" id="IPR050602">
    <property type="entry name" value="Malonyl-ACP_OMT"/>
</dbReference>
<keyword evidence="2" id="KW-0808">Transferase</keyword>
<dbReference type="SUPFAM" id="SSF53335">
    <property type="entry name" value="S-adenosyl-L-methionine-dependent methyltransferases"/>
    <property type="match status" value="1"/>
</dbReference>
<dbReference type="PANTHER" id="PTHR13090">
    <property type="entry name" value="ARGININE-HYDROXYLASE NDUFAF5, MITOCHONDRIAL"/>
    <property type="match status" value="1"/>
</dbReference>
<reference evidence="5" key="1">
    <citation type="journal article" date="2019" name="Int. J. Syst. Evol. Microbiol.">
        <title>The Global Catalogue of Microorganisms (GCM) 10K type strain sequencing project: providing services to taxonomists for standard genome sequencing and annotation.</title>
        <authorList>
            <consortium name="The Broad Institute Genomics Platform"/>
            <consortium name="The Broad Institute Genome Sequencing Center for Infectious Disease"/>
            <person name="Wu L."/>
            <person name="Ma J."/>
        </authorList>
    </citation>
    <scope>NUCLEOTIDE SEQUENCE [LARGE SCALE GENOMIC DNA]</scope>
    <source>
        <strain evidence="5">KCTC 23707</strain>
    </source>
</reference>
<dbReference type="EMBL" id="JBHUIR010000045">
    <property type="protein sequence ID" value="MFD2260532.1"/>
    <property type="molecule type" value="Genomic_DNA"/>
</dbReference>
<feature type="domain" description="Methyltransferase type 11" evidence="3">
    <location>
        <begin position="83"/>
        <end position="138"/>
    </location>
</feature>
<evidence type="ECO:0000259" key="3">
    <source>
        <dbReference type="Pfam" id="PF08241"/>
    </source>
</evidence>